<comment type="caution">
    <text evidence="2">The sequence shown here is derived from an EMBL/GenBank/DDBJ whole genome shotgun (WGS) entry which is preliminary data.</text>
</comment>
<evidence type="ECO:0008006" key="4">
    <source>
        <dbReference type="Google" id="ProtNLM"/>
    </source>
</evidence>
<feature type="coiled-coil region" evidence="1">
    <location>
        <begin position="21"/>
        <end position="55"/>
    </location>
</feature>
<dbReference type="AlphaFoldDB" id="A0A1F8DWQ6"/>
<organism evidence="2 3">
    <name type="scientific">Candidatus Wolfebacteria bacterium RIFOXYB1_FULL_54_12</name>
    <dbReference type="NCBI Taxonomy" id="1802559"/>
    <lineage>
        <taxon>Bacteria</taxon>
        <taxon>Candidatus Wolfeibacteriota</taxon>
    </lineage>
</organism>
<dbReference type="EMBL" id="MGIT01000002">
    <property type="protein sequence ID" value="OGM92983.1"/>
    <property type="molecule type" value="Genomic_DNA"/>
</dbReference>
<evidence type="ECO:0000256" key="1">
    <source>
        <dbReference type="SAM" id="Coils"/>
    </source>
</evidence>
<name>A0A1F8DWQ6_9BACT</name>
<reference evidence="2 3" key="1">
    <citation type="journal article" date="2016" name="Nat. Commun.">
        <title>Thousands of microbial genomes shed light on interconnected biogeochemical processes in an aquifer system.</title>
        <authorList>
            <person name="Anantharaman K."/>
            <person name="Brown C.T."/>
            <person name="Hug L.A."/>
            <person name="Sharon I."/>
            <person name="Castelle C.J."/>
            <person name="Probst A.J."/>
            <person name="Thomas B.C."/>
            <person name="Singh A."/>
            <person name="Wilkins M.J."/>
            <person name="Karaoz U."/>
            <person name="Brodie E.L."/>
            <person name="Williams K.H."/>
            <person name="Hubbard S.S."/>
            <person name="Banfield J.F."/>
        </authorList>
    </citation>
    <scope>NUCLEOTIDE SEQUENCE [LARGE SCALE GENOMIC DNA]</scope>
</reference>
<dbReference type="STRING" id="1802559.A2372_03565"/>
<gene>
    <name evidence="2" type="ORF">A2372_03565</name>
</gene>
<evidence type="ECO:0000313" key="3">
    <source>
        <dbReference type="Proteomes" id="UP000176422"/>
    </source>
</evidence>
<protein>
    <recommendedName>
        <fullName evidence="4">Phage shock protein A</fullName>
    </recommendedName>
</protein>
<accession>A0A1F8DWQ6</accession>
<evidence type="ECO:0000313" key="2">
    <source>
        <dbReference type="EMBL" id="OGM92983.1"/>
    </source>
</evidence>
<keyword evidence="1" id="KW-0175">Coiled coil</keyword>
<dbReference type="Proteomes" id="UP000176422">
    <property type="component" value="Unassembled WGS sequence"/>
</dbReference>
<proteinExistence type="predicted"/>
<feature type="coiled-coil region" evidence="1">
    <location>
        <begin position="79"/>
        <end position="155"/>
    </location>
</feature>
<sequence>MDELLKGLVKLDPETATEAQIDALLKDFDDMSLEVAKAQNEYAKEQKEADAIQALFDQRLKAAENLQAKMVAATDEATKASFEKSLMALLEQIEEMKLDVEREKAEALDAKNLYEDMKATIEAFAKQLQNTRKQIEAAKRAMKSAEAQRARAEMREATALSASGLKTSANELNTVLGAMNSLADKEKTAAMAADQRARLLTPTNIEKDDDNIAAAMAEVSGAPAKSQSIEERLAALKNAA</sequence>